<dbReference type="RefSeq" id="WP_135179653.1">
    <property type="nucleotide sequence ID" value="NZ_SPQT01000075.1"/>
</dbReference>
<organism evidence="2 3">
    <name type="scientific">Bradyrhizobium niftali</name>
    <dbReference type="NCBI Taxonomy" id="2560055"/>
    <lineage>
        <taxon>Bacteria</taxon>
        <taxon>Pseudomonadati</taxon>
        <taxon>Pseudomonadota</taxon>
        <taxon>Alphaproteobacteria</taxon>
        <taxon>Hyphomicrobiales</taxon>
        <taxon>Nitrobacteraceae</taxon>
        <taxon>Bradyrhizobium</taxon>
    </lineage>
</organism>
<dbReference type="Proteomes" id="UP000297966">
    <property type="component" value="Unassembled WGS sequence"/>
</dbReference>
<protein>
    <recommendedName>
        <fullName evidence="1">DUF6538 domain-containing protein</fullName>
    </recommendedName>
</protein>
<dbReference type="InterPro" id="IPR046668">
    <property type="entry name" value="DUF6538"/>
</dbReference>
<comment type="caution">
    <text evidence="2">The sequence shown here is derived from an EMBL/GenBank/DDBJ whole genome shotgun (WGS) entry which is preliminary data.</text>
</comment>
<gene>
    <name evidence="2" type="ORF">E4K65_45795</name>
</gene>
<proteinExistence type="predicted"/>
<evidence type="ECO:0000313" key="2">
    <source>
        <dbReference type="EMBL" id="TFV36158.1"/>
    </source>
</evidence>
<feature type="domain" description="DUF6538" evidence="1">
    <location>
        <begin position="13"/>
        <end position="65"/>
    </location>
</feature>
<dbReference type="Pfam" id="PF20172">
    <property type="entry name" value="DUF6538"/>
    <property type="match status" value="1"/>
</dbReference>
<dbReference type="EMBL" id="SPQT01000075">
    <property type="protein sequence ID" value="TFV36158.1"/>
    <property type="molecule type" value="Genomic_DNA"/>
</dbReference>
<evidence type="ECO:0000259" key="1">
    <source>
        <dbReference type="Pfam" id="PF20172"/>
    </source>
</evidence>
<accession>A0A4Y9KXS5</accession>
<sequence>MVHAFGSPKRHPRSGVFFLRKRVPDRLRKAVGKREIKISLRTRDPDIARIRHLEQLLRIEQSFAQIDGVLLGPNGSPLAYIEIKSRTGVAMPAAPLVQLDQVAPPAPVTSAPVSLIGLFESYAAEAQLSPATVKRWAPLIARFAAHLGHDNARAVRRDDVIAWKDSLLKEVGCASVGL</sequence>
<reference evidence="2 3" key="1">
    <citation type="submission" date="2019-03" db="EMBL/GenBank/DDBJ databases">
        <title>Bradyrhizobium diversity isolated from nodules of Chamaecrista fasciculata.</title>
        <authorList>
            <person name="Klepa M.S."/>
            <person name="Urquiaga M.O."/>
            <person name="Hungria M."/>
            <person name="Delamuta J.R."/>
        </authorList>
    </citation>
    <scope>NUCLEOTIDE SEQUENCE [LARGE SCALE GENOMIC DNA]</scope>
    <source>
        <strain evidence="2 3">CNPSo 3448</strain>
    </source>
</reference>
<dbReference type="AlphaFoldDB" id="A0A4Y9KXS5"/>
<evidence type="ECO:0000313" key="3">
    <source>
        <dbReference type="Proteomes" id="UP000297966"/>
    </source>
</evidence>
<dbReference type="OrthoDB" id="9784724at2"/>
<keyword evidence="3" id="KW-1185">Reference proteome</keyword>
<name>A0A4Y9KXS5_9BRAD</name>